<dbReference type="RefSeq" id="WP_104303020.1">
    <property type="nucleotide sequence ID" value="NZ_PSNX01000011.1"/>
</dbReference>
<evidence type="ECO:0000313" key="2">
    <source>
        <dbReference type="EMBL" id="PPE65686.1"/>
    </source>
</evidence>
<accession>A0A2S5SSL0</accession>
<sequence length="342" mass="38302">MRAPKPPPEAAPIEASETHAALGEADRLLRRLEWKVLRRLDGLLEGDYRTLFRGQGLDLADLREYQFHDDVRYIDWNVTARIQVPHVREFQQDRDINVWFLLDLSGSVHFGAGEFSKRDLLIAFVALMSRLLTRHGNRVGALVCGDTVDTVIPARSGRQQVLQLVHRLLARPARPTGRPARAQGDTDLAELFHRAGSMMRRRSLVFVVSDFIAQPGWSEPLGRLAQRHEVLAVRLTDPLEASLPDLGLVMFEDAETGEQQLVDTHDPGFRRRFEQVAQDREARLRLAFGDAGVDVLELATDEDLVVAVRRFVELRKLRARLSAGGGAIQSRPPAALASTAPL</sequence>
<dbReference type="Proteomes" id="UP000238605">
    <property type="component" value="Unassembled WGS sequence"/>
</dbReference>
<name>A0A2S5SSL0_9BURK</name>
<proteinExistence type="predicted"/>
<protein>
    <submittedName>
        <fullName evidence="2">DUF58 domain-containing protein</fullName>
    </submittedName>
</protein>
<dbReference type="SUPFAM" id="SSF53300">
    <property type="entry name" value="vWA-like"/>
    <property type="match status" value="1"/>
</dbReference>
<feature type="domain" description="DUF58" evidence="1">
    <location>
        <begin position="61"/>
        <end position="282"/>
    </location>
</feature>
<dbReference type="AlphaFoldDB" id="A0A2S5SSL0"/>
<dbReference type="EMBL" id="PSNX01000011">
    <property type="protein sequence ID" value="PPE65686.1"/>
    <property type="molecule type" value="Genomic_DNA"/>
</dbReference>
<reference evidence="2 3" key="1">
    <citation type="submission" date="2018-02" db="EMBL/GenBank/DDBJ databases">
        <title>Reclassifiation of [Polyangium] brachysporum DSM 7029 as Guopingzhaonella breviflexa gen. nov., sp. nov., a member of the family Comamonadaceae.</title>
        <authorList>
            <person name="Tang B."/>
        </authorList>
    </citation>
    <scope>NUCLEOTIDE SEQUENCE [LARGE SCALE GENOMIC DNA]</scope>
    <source>
        <strain evidence="2 3">BCRC 80649</strain>
    </source>
</reference>
<dbReference type="PANTHER" id="PTHR33608:SF6">
    <property type="entry name" value="BLL2464 PROTEIN"/>
    <property type="match status" value="1"/>
</dbReference>
<evidence type="ECO:0000313" key="3">
    <source>
        <dbReference type="Proteomes" id="UP000238605"/>
    </source>
</evidence>
<dbReference type="Pfam" id="PF01882">
    <property type="entry name" value="DUF58"/>
    <property type="match status" value="1"/>
</dbReference>
<gene>
    <name evidence="2" type="ORF">C1704_12230</name>
</gene>
<organism evidence="2 3">
    <name type="scientific">Caldimonas caldifontis</name>
    <dbReference type="NCBI Taxonomy" id="1452508"/>
    <lineage>
        <taxon>Bacteria</taxon>
        <taxon>Pseudomonadati</taxon>
        <taxon>Pseudomonadota</taxon>
        <taxon>Betaproteobacteria</taxon>
        <taxon>Burkholderiales</taxon>
        <taxon>Sphaerotilaceae</taxon>
        <taxon>Caldimonas</taxon>
    </lineage>
</organism>
<dbReference type="InterPro" id="IPR002881">
    <property type="entry name" value="DUF58"/>
</dbReference>
<dbReference type="OrthoDB" id="9776116at2"/>
<dbReference type="PANTHER" id="PTHR33608">
    <property type="entry name" value="BLL2464 PROTEIN"/>
    <property type="match status" value="1"/>
</dbReference>
<dbReference type="InterPro" id="IPR036465">
    <property type="entry name" value="vWFA_dom_sf"/>
</dbReference>
<comment type="caution">
    <text evidence="2">The sequence shown here is derived from an EMBL/GenBank/DDBJ whole genome shotgun (WGS) entry which is preliminary data.</text>
</comment>
<dbReference type="Gene3D" id="3.40.50.410">
    <property type="entry name" value="von Willebrand factor, type A domain"/>
    <property type="match status" value="1"/>
</dbReference>
<keyword evidence="3" id="KW-1185">Reference proteome</keyword>
<evidence type="ECO:0000259" key="1">
    <source>
        <dbReference type="Pfam" id="PF01882"/>
    </source>
</evidence>